<evidence type="ECO:0000313" key="1">
    <source>
        <dbReference type="EMBL" id="KVH91668.1"/>
    </source>
</evidence>
<dbReference type="AlphaFoldDB" id="A0A103XJ36"/>
<dbReference type="Proteomes" id="UP000243975">
    <property type="component" value="Unassembled WGS sequence"/>
</dbReference>
<reference evidence="1 2" key="1">
    <citation type="journal article" date="2016" name="Sci. Rep.">
        <title>The genome sequence of the outbreeding globe artichoke constructed de novo incorporating a phase-aware low-pass sequencing strategy of F1 progeny.</title>
        <authorList>
            <person name="Scaglione D."/>
            <person name="Reyes-Chin-Wo S."/>
            <person name="Acquadro A."/>
            <person name="Froenicke L."/>
            <person name="Portis E."/>
            <person name="Beitel C."/>
            <person name="Tirone M."/>
            <person name="Mauro R."/>
            <person name="Lo Monaco A."/>
            <person name="Mauromicale G."/>
            <person name="Faccioli P."/>
            <person name="Cattivelli L."/>
            <person name="Rieseberg L."/>
            <person name="Michelmore R."/>
            <person name="Lanteri S."/>
        </authorList>
    </citation>
    <scope>NUCLEOTIDE SEQUENCE [LARGE SCALE GENOMIC DNA]</scope>
    <source>
        <strain evidence="1">2C</strain>
    </source>
</reference>
<dbReference type="Gramene" id="KVH91668">
    <property type="protein sequence ID" value="KVH91668"/>
    <property type="gene ID" value="Ccrd_006295"/>
</dbReference>
<organism evidence="1 2">
    <name type="scientific">Cynara cardunculus var. scolymus</name>
    <name type="common">Globe artichoke</name>
    <name type="synonym">Cynara scolymus</name>
    <dbReference type="NCBI Taxonomy" id="59895"/>
    <lineage>
        <taxon>Eukaryota</taxon>
        <taxon>Viridiplantae</taxon>
        <taxon>Streptophyta</taxon>
        <taxon>Embryophyta</taxon>
        <taxon>Tracheophyta</taxon>
        <taxon>Spermatophyta</taxon>
        <taxon>Magnoliopsida</taxon>
        <taxon>eudicotyledons</taxon>
        <taxon>Gunneridae</taxon>
        <taxon>Pentapetalae</taxon>
        <taxon>asterids</taxon>
        <taxon>campanulids</taxon>
        <taxon>Asterales</taxon>
        <taxon>Asteraceae</taxon>
        <taxon>Carduoideae</taxon>
        <taxon>Cardueae</taxon>
        <taxon>Carduinae</taxon>
        <taxon>Cynara</taxon>
    </lineage>
</organism>
<name>A0A103XJ36_CYNCS</name>
<sequence>MVLMVLGDDIGMASNAEIFCSPQIPTCSFEAYLSVVQTWSLFQASCRFLHFSSIVLDVFVNLYFE</sequence>
<gene>
    <name evidence="1" type="ORF">Ccrd_006295</name>
</gene>
<proteinExistence type="predicted"/>
<comment type="caution">
    <text evidence="1">The sequence shown here is derived from an EMBL/GenBank/DDBJ whole genome shotgun (WGS) entry which is preliminary data.</text>
</comment>
<evidence type="ECO:0000313" key="2">
    <source>
        <dbReference type="Proteomes" id="UP000243975"/>
    </source>
</evidence>
<accession>A0A103XJ36</accession>
<dbReference type="EMBL" id="LEKV01004912">
    <property type="protein sequence ID" value="KVH91668.1"/>
    <property type="molecule type" value="Genomic_DNA"/>
</dbReference>
<protein>
    <submittedName>
        <fullName evidence="1">Uncharacterized protein</fullName>
    </submittedName>
</protein>
<keyword evidence="2" id="KW-1185">Reference proteome</keyword>